<feature type="region of interest" description="Disordered" evidence="4">
    <location>
        <begin position="352"/>
        <end position="371"/>
    </location>
</feature>
<dbReference type="PANTHER" id="PTHR45867">
    <property type="entry name" value="PURPLE ACID PHOSPHATASE"/>
    <property type="match status" value="1"/>
</dbReference>
<feature type="domain" description="Purple acid phosphatase C-terminal" evidence="6">
    <location>
        <begin position="461"/>
        <end position="523"/>
    </location>
</feature>
<feature type="chain" id="PRO_5005148754" description="Purple acid phosphatase" evidence="3">
    <location>
        <begin position="25"/>
        <end position="530"/>
    </location>
</feature>
<dbReference type="GO" id="GO:0046872">
    <property type="term" value="F:metal ion binding"/>
    <property type="evidence" value="ECO:0007669"/>
    <property type="project" value="InterPro"/>
</dbReference>
<dbReference type="Proteomes" id="UP000019377">
    <property type="component" value="Unassembled WGS sequence"/>
</dbReference>
<gene>
    <name evidence="8" type="ORF">PSEUBRA_SCAF1g00661</name>
</gene>
<dbReference type="HOGENOM" id="CLU_013387_2_2_1"/>
<protein>
    <recommendedName>
        <fullName evidence="3">Purple acid phosphatase</fullName>
        <ecNumber evidence="3">3.1.3.2</ecNumber>
    </recommendedName>
</protein>
<dbReference type="InterPro" id="IPR041792">
    <property type="entry name" value="MPP_PAP"/>
</dbReference>
<evidence type="ECO:0000313" key="9">
    <source>
        <dbReference type="Proteomes" id="UP000019377"/>
    </source>
</evidence>
<keyword evidence="9" id="KW-1185">Reference proteome</keyword>
<evidence type="ECO:0000256" key="1">
    <source>
        <dbReference type="ARBA" id="ARBA00022729"/>
    </source>
</evidence>
<evidence type="ECO:0000256" key="2">
    <source>
        <dbReference type="ARBA" id="ARBA00023180"/>
    </source>
</evidence>
<dbReference type="InterPro" id="IPR029052">
    <property type="entry name" value="Metallo-depent_PP-like"/>
</dbReference>
<dbReference type="RefSeq" id="XP_016295208.1">
    <property type="nucleotide sequence ID" value="XM_016436223.1"/>
</dbReference>
<comment type="similarity">
    <text evidence="3">Belongs to the metallophosphoesterase superfamily. Purple acid phosphatase family.</text>
</comment>
<dbReference type="AlphaFoldDB" id="V5F3S4"/>
<accession>V5F3S4</accession>
<dbReference type="CDD" id="cd00839">
    <property type="entry name" value="MPP_PAPs"/>
    <property type="match status" value="1"/>
</dbReference>
<dbReference type="OMA" id="CKDVFEP"/>
<dbReference type="GeneID" id="27418852"/>
<dbReference type="InterPro" id="IPR025733">
    <property type="entry name" value="PAPs_C"/>
</dbReference>
<dbReference type="Pfam" id="PF00149">
    <property type="entry name" value="Metallophos"/>
    <property type="match status" value="1"/>
</dbReference>
<evidence type="ECO:0000256" key="4">
    <source>
        <dbReference type="SAM" id="MobiDB-lite"/>
    </source>
</evidence>
<dbReference type="InterPro" id="IPR008963">
    <property type="entry name" value="Purple_acid_Pase-like_N"/>
</dbReference>
<name>V5F3S4_KALBG</name>
<feature type="domain" description="Purple acid phosphatase N-terminal" evidence="7">
    <location>
        <begin position="78"/>
        <end position="166"/>
    </location>
</feature>
<organism evidence="8 9">
    <name type="scientific">Kalmanozyma brasiliensis (strain GHG001)</name>
    <name type="common">Yeast</name>
    <name type="synonym">Pseudozyma brasiliensis</name>
    <dbReference type="NCBI Taxonomy" id="1365824"/>
    <lineage>
        <taxon>Eukaryota</taxon>
        <taxon>Fungi</taxon>
        <taxon>Dikarya</taxon>
        <taxon>Basidiomycota</taxon>
        <taxon>Ustilaginomycotina</taxon>
        <taxon>Ustilaginomycetes</taxon>
        <taxon>Ustilaginales</taxon>
        <taxon>Ustilaginaceae</taxon>
        <taxon>Kalmanozyma</taxon>
    </lineage>
</organism>
<reference evidence="9" key="1">
    <citation type="journal article" date="2013" name="Genome Announc.">
        <title>Draft genome sequence of Pseudozyma brasiliensis sp. nov. strain GHG001, a high producer of endo-1,4-xylanase isolated from an insect pest of sugarcane.</title>
        <authorList>
            <person name="Oliveira J.V.D.C."/>
            <person name="dos Santos R.A.C."/>
            <person name="Borges T.A."/>
            <person name="Riano-Pachon D.M."/>
            <person name="Goldman G.H."/>
        </authorList>
    </citation>
    <scope>NUCLEOTIDE SEQUENCE [LARGE SCALE GENOMIC DNA]</scope>
    <source>
        <strain evidence="9">GHG001</strain>
    </source>
</reference>
<comment type="catalytic activity">
    <reaction evidence="3">
        <text>a phosphate monoester + H2O = an alcohol + phosphate</text>
        <dbReference type="Rhea" id="RHEA:15017"/>
        <dbReference type="ChEBI" id="CHEBI:15377"/>
        <dbReference type="ChEBI" id="CHEBI:30879"/>
        <dbReference type="ChEBI" id="CHEBI:43474"/>
        <dbReference type="ChEBI" id="CHEBI:67140"/>
        <dbReference type="EC" id="3.1.3.2"/>
    </reaction>
</comment>
<dbReference type="SUPFAM" id="SSF49363">
    <property type="entry name" value="Purple acid phosphatase, N-terminal domain"/>
    <property type="match status" value="1"/>
</dbReference>
<dbReference type="EC" id="3.1.3.2" evidence="3"/>
<proteinExistence type="inferred from homology"/>
<evidence type="ECO:0000313" key="8">
    <source>
        <dbReference type="EMBL" id="EST10219.1"/>
    </source>
</evidence>
<dbReference type="GO" id="GO:0003993">
    <property type="term" value="F:acid phosphatase activity"/>
    <property type="evidence" value="ECO:0007669"/>
    <property type="project" value="UniProtKB-EC"/>
</dbReference>
<keyword evidence="1 3" id="KW-0732">Signal</keyword>
<sequence>MLTNFRTLYAALALAFALGGTVQALAPGFKPSLPFSLPPIPSNLPSSPTGSTPAFPGGLPVLPSPAQWADARLNDYRPSKARLAYRGDQGMAVSWSTPKQLPLPAVLFGKTPSLLDRIATSTTSITYNTSTYYSNHVILDGLEPNSKYYYLPILGDPVKDVRSFTTAYTPGDTTPYTIAVVADLGTMGSLGLSDHVPPGAANPLTTGEITTIQRLTMTQTTYDHIMHVGDIAYADYWLKEVVLGYINGSIAAGPQLYEQINEEFYDEMEPLTSSLPYHVLPGNHDSNCDNSGYKNYTESICPPALTHFTGYNQHWNMPSDLSGGFKNMFHSYDVGMVHYVVYDTETDLGGGLVGPEDAGGSSGANDGPLTSGSAQMDFLRKDLASVDRTKTPWVIAAGHRPWYMAAKSSSLCTVCQTAFEQLFNDHGVDLVLNGHQHNMQRQTPLLPGGVIDPNGLNNPKGPMYILTGAAGHFDGLDAAKTPFPAYTQFVNDTLYGFSRLTFHNRTHLTHEFVSSKTGSVLDSATLYKQH</sequence>
<dbReference type="Gene3D" id="3.60.21.10">
    <property type="match status" value="1"/>
</dbReference>
<evidence type="ECO:0000259" key="5">
    <source>
        <dbReference type="Pfam" id="PF00149"/>
    </source>
</evidence>
<evidence type="ECO:0000259" key="6">
    <source>
        <dbReference type="Pfam" id="PF14008"/>
    </source>
</evidence>
<keyword evidence="3" id="KW-0378">Hydrolase</keyword>
<dbReference type="eggNOG" id="KOG1378">
    <property type="taxonomic scope" value="Eukaryota"/>
</dbReference>
<dbReference type="OrthoDB" id="45007at2759"/>
<feature type="signal peptide" evidence="3">
    <location>
        <begin position="1"/>
        <end position="24"/>
    </location>
</feature>
<dbReference type="STRING" id="1365824.V5F3S4"/>
<dbReference type="SUPFAM" id="SSF56300">
    <property type="entry name" value="Metallo-dependent phosphatases"/>
    <property type="match status" value="1"/>
</dbReference>
<dbReference type="EMBL" id="KI545851">
    <property type="protein sequence ID" value="EST10219.1"/>
    <property type="molecule type" value="Genomic_DNA"/>
</dbReference>
<dbReference type="InterPro" id="IPR004843">
    <property type="entry name" value="Calcineurin-like_PHP"/>
</dbReference>
<dbReference type="InterPro" id="IPR015914">
    <property type="entry name" value="PAPs_N"/>
</dbReference>
<dbReference type="PANTHER" id="PTHR45867:SF3">
    <property type="entry name" value="ACID PHOSPHATASE TYPE 7"/>
    <property type="match status" value="1"/>
</dbReference>
<evidence type="ECO:0000259" key="7">
    <source>
        <dbReference type="Pfam" id="PF16656"/>
    </source>
</evidence>
<dbReference type="Pfam" id="PF14008">
    <property type="entry name" value="Metallophos_C"/>
    <property type="match status" value="1"/>
</dbReference>
<keyword evidence="2" id="KW-0325">Glycoprotein</keyword>
<evidence type="ECO:0000256" key="3">
    <source>
        <dbReference type="RuleBase" id="RU361203"/>
    </source>
</evidence>
<dbReference type="Gene3D" id="2.60.40.380">
    <property type="entry name" value="Purple acid phosphatase-like, N-terminal"/>
    <property type="match status" value="1"/>
</dbReference>
<dbReference type="Pfam" id="PF16656">
    <property type="entry name" value="Pur_ac_phosph_N"/>
    <property type="match status" value="1"/>
</dbReference>
<feature type="domain" description="Calcineurin-like phosphoesterase" evidence="5">
    <location>
        <begin position="177"/>
        <end position="438"/>
    </location>
</feature>